<feature type="domain" description="CABIT" evidence="3">
    <location>
        <begin position="33"/>
        <end position="291"/>
    </location>
</feature>
<dbReference type="InterPro" id="IPR025946">
    <property type="entry name" value="CABIT_dom"/>
</dbReference>
<dbReference type="AlphaFoldDB" id="A0AA89C0C7"/>
<feature type="region of interest" description="Disordered" evidence="2">
    <location>
        <begin position="338"/>
        <end position="363"/>
    </location>
</feature>
<dbReference type="PANTHER" id="PTHR14454">
    <property type="entry name" value="GRB2-ASSOCIATED AND REGULATOR OF MAPK PROTEIN FAMILY MEMBER"/>
    <property type="match status" value="1"/>
</dbReference>
<feature type="compositionally biased region" description="Low complexity" evidence="2">
    <location>
        <begin position="495"/>
        <end position="504"/>
    </location>
</feature>
<keyword evidence="1" id="KW-0597">Phosphoprotein</keyword>
<feature type="compositionally biased region" description="Pro residues" evidence="2">
    <location>
        <begin position="460"/>
        <end position="473"/>
    </location>
</feature>
<accession>A0AA89C0C7</accession>
<feature type="compositionally biased region" description="Polar residues" evidence="2">
    <location>
        <begin position="341"/>
        <end position="352"/>
    </location>
</feature>
<dbReference type="InterPro" id="IPR052281">
    <property type="entry name" value="GAREM"/>
</dbReference>
<evidence type="ECO:0000313" key="5">
    <source>
        <dbReference type="Proteomes" id="UP001186944"/>
    </source>
</evidence>
<feature type="compositionally biased region" description="Polar residues" evidence="2">
    <location>
        <begin position="545"/>
        <end position="554"/>
    </location>
</feature>
<feature type="region of interest" description="Disordered" evidence="2">
    <location>
        <begin position="374"/>
        <end position="393"/>
    </location>
</feature>
<dbReference type="Pfam" id="PF12736">
    <property type="entry name" value="CABIT"/>
    <property type="match status" value="1"/>
</dbReference>
<feature type="compositionally biased region" description="Basic and acidic residues" evidence="2">
    <location>
        <begin position="427"/>
        <end position="450"/>
    </location>
</feature>
<evidence type="ECO:0000256" key="2">
    <source>
        <dbReference type="SAM" id="MobiDB-lite"/>
    </source>
</evidence>
<proteinExistence type="predicted"/>
<evidence type="ECO:0000259" key="3">
    <source>
        <dbReference type="Pfam" id="PF12736"/>
    </source>
</evidence>
<reference evidence="4" key="1">
    <citation type="submission" date="2019-08" db="EMBL/GenBank/DDBJ databases">
        <title>The improved chromosome-level genome for the pearl oyster Pinctada fucata martensii using PacBio sequencing and Hi-C.</title>
        <authorList>
            <person name="Zheng Z."/>
        </authorList>
    </citation>
    <scope>NUCLEOTIDE SEQUENCE</scope>
    <source>
        <strain evidence="4">ZZ-2019</strain>
        <tissue evidence="4">Adductor muscle</tissue>
    </source>
</reference>
<sequence length="563" mass="63109">MALSVTDMGPLPDPVWDSNQILLKDVLMQCEIPTIGKIVKGQFMNLGVSKIPFKSLQQAILIHCIKTNVKVLAHSVTTKVDGRDGRTRLIALDQRLSIPLTYQGWFELLSEDGRSARPIDTVFSLAKYNPSRCLVRQNIQAFMTNSEGKLTFDKYKVVLAGEQLALAGDITVSSPMGDKIRLLRCTDTRGCNLYLQFDQRGAFSPIANDTDVTGVMTIKDILRRFRLPLTVKLVQGVWPKVDQNKFTGIVRLNWAYTDETAFVCPLDKGHFRITPVPTEVPLKLLTAKNNPEIAQSQAYQNIITKCNRMIANYNNTIHLILAVPESAINRSKHHSMVNALSAKSPNTENSQSRIKRSRSREDMLMDQVDDLYQYLRDGRPPPQHKFVHDSDEESFFEEPAYEHLDDFRSRLDMLERGQPGHTNSKYKLADLSKVDLRRDNNNSPPTEEKQSGIQTNGKPRTPPQSDTPPPVPPRRYVRTDSAPVIRVPANLQQDSSSGSSKGSGRLPRNVSESTLIAQRRVSKDSNASSGNKKSKDKSTKQQDNRSSTTGSSGKRPSVHTLYL</sequence>
<name>A0AA89C0C7_PINIB</name>
<evidence type="ECO:0000256" key="1">
    <source>
        <dbReference type="ARBA" id="ARBA00022553"/>
    </source>
</evidence>
<dbReference type="EMBL" id="VSWD01000010">
    <property type="protein sequence ID" value="KAK3089397.1"/>
    <property type="molecule type" value="Genomic_DNA"/>
</dbReference>
<comment type="caution">
    <text evidence="4">The sequence shown here is derived from an EMBL/GenBank/DDBJ whole genome shotgun (WGS) entry which is preliminary data.</text>
</comment>
<organism evidence="4 5">
    <name type="scientific">Pinctada imbricata</name>
    <name type="common">Atlantic pearl-oyster</name>
    <name type="synonym">Pinctada martensii</name>
    <dbReference type="NCBI Taxonomy" id="66713"/>
    <lineage>
        <taxon>Eukaryota</taxon>
        <taxon>Metazoa</taxon>
        <taxon>Spiralia</taxon>
        <taxon>Lophotrochozoa</taxon>
        <taxon>Mollusca</taxon>
        <taxon>Bivalvia</taxon>
        <taxon>Autobranchia</taxon>
        <taxon>Pteriomorphia</taxon>
        <taxon>Pterioida</taxon>
        <taxon>Pterioidea</taxon>
        <taxon>Pteriidae</taxon>
        <taxon>Pinctada</taxon>
    </lineage>
</organism>
<protein>
    <recommendedName>
        <fullName evidence="3">CABIT domain-containing protein</fullName>
    </recommendedName>
</protein>
<dbReference type="Proteomes" id="UP001186944">
    <property type="component" value="Unassembled WGS sequence"/>
</dbReference>
<evidence type="ECO:0000313" key="4">
    <source>
        <dbReference type="EMBL" id="KAK3089397.1"/>
    </source>
</evidence>
<keyword evidence="5" id="KW-1185">Reference proteome</keyword>
<feature type="region of interest" description="Disordered" evidence="2">
    <location>
        <begin position="415"/>
        <end position="563"/>
    </location>
</feature>
<dbReference type="PANTHER" id="PTHR14454:SF11">
    <property type="entry name" value="SERRANO, ISOFORM F"/>
    <property type="match status" value="1"/>
</dbReference>
<gene>
    <name evidence="4" type="ORF">FSP39_003321</name>
</gene>